<name>A0A5C7FGM8_9BACI</name>
<dbReference type="PROSITE" id="PS00584">
    <property type="entry name" value="PFKB_KINASES_2"/>
    <property type="match status" value="1"/>
</dbReference>
<accession>A0A5C7FGM8</accession>
<evidence type="ECO:0000256" key="1">
    <source>
        <dbReference type="ARBA" id="ARBA00005380"/>
    </source>
</evidence>
<evidence type="ECO:0000256" key="3">
    <source>
        <dbReference type="ARBA" id="ARBA00022741"/>
    </source>
</evidence>
<keyword evidence="4 8" id="KW-0418">Kinase</keyword>
<dbReference type="Gene3D" id="3.40.1190.20">
    <property type="match status" value="1"/>
</dbReference>
<dbReference type="InterPro" id="IPR011611">
    <property type="entry name" value="PfkB_dom"/>
</dbReference>
<comment type="similarity">
    <text evidence="1">Belongs to the carbohydrate kinase pfkB family.</text>
</comment>
<keyword evidence="2 7" id="KW-0808">Transferase</keyword>
<proteinExistence type="inferred from homology"/>
<comment type="function">
    <text evidence="8">Catalyzes the ATP-dependent phosphorylation of fructose-l-phosphate to fructose-l,6-bisphosphate.</text>
</comment>
<evidence type="ECO:0000256" key="6">
    <source>
        <dbReference type="ARBA" id="ARBA00047745"/>
    </source>
</evidence>
<dbReference type="NCBIfam" id="TIGR03828">
    <property type="entry name" value="pfkB"/>
    <property type="match status" value="1"/>
</dbReference>
<evidence type="ECO:0000313" key="10">
    <source>
        <dbReference type="EMBL" id="WWD80662.1"/>
    </source>
</evidence>
<dbReference type="GO" id="GO:0044281">
    <property type="term" value="P:small molecule metabolic process"/>
    <property type="evidence" value="ECO:0007669"/>
    <property type="project" value="UniProtKB-ARBA"/>
</dbReference>
<dbReference type="InterPro" id="IPR017583">
    <property type="entry name" value="Tagatose/fructose_Pkinase"/>
</dbReference>
<dbReference type="SUPFAM" id="SSF53613">
    <property type="entry name" value="Ribokinase-like"/>
    <property type="match status" value="1"/>
</dbReference>
<dbReference type="EC" id="2.7.1.144" evidence="7"/>
<protein>
    <recommendedName>
        <fullName evidence="7">Tagatose-6-phosphate kinase</fullName>
        <ecNumber evidence="7">2.7.1.144</ecNumber>
    </recommendedName>
</protein>
<keyword evidence="5 7" id="KW-0067">ATP-binding</keyword>
<keyword evidence="7" id="KW-0423">Lactose metabolism</keyword>
<dbReference type="GO" id="GO:0016052">
    <property type="term" value="P:carbohydrate catabolic process"/>
    <property type="evidence" value="ECO:0007669"/>
    <property type="project" value="UniProtKB-ARBA"/>
</dbReference>
<evidence type="ECO:0000259" key="9">
    <source>
        <dbReference type="Pfam" id="PF00294"/>
    </source>
</evidence>
<dbReference type="GO" id="GO:0005524">
    <property type="term" value="F:ATP binding"/>
    <property type="evidence" value="ECO:0007669"/>
    <property type="project" value="UniProtKB-UniRule"/>
</dbReference>
<dbReference type="PANTHER" id="PTHR46566:SF1">
    <property type="entry name" value="1-PHOSPHOFRUCTOKINASE"/>
    <property type="match status" value="1"/>
</dbReference>
<evidence type="ECO:0000256" key="8">
    <source>
        <dbReference type="RuleBase" id="RU369061"/>
    </source>
</evidence>
<evidence type="ECO:0000256" key="7">
    <source>
        <dbReference type="PIRNR" id="PIRNR000535"/>
    </source>
</evidence>
<dbReference type="AlphaFoldDB" id="A0A5C7FGM8"/>
<evidence type="ECO:0000313" key="11">
    <source>
        <dbReference type="Proteomes" id="UP000321816"/>
    </source>
</evidence>
<dbReference type="GO" id="GO:0008662">
    <property type="term" value="F:1-phosphofructokinase activity"/>
    <property type="evidence" value="ECO:0007669"/>
    <property type="project" value="UniProtKB-UniRule"/>
</dbReference>
<dbReference type="InterPro" id="IPR022463">
    <property type="entry name" value="1-PFruKinase"/>
</dbReference>
<dbReference type="PANTHER" id="PTHR46566">
    <property type="entry name" value="1-PHOSPHOFRUCTOKINASE-RELATED"/>
    <property type="match status" value="1"/>
</dbReference>
<keyword evidence="3 7" id="KW-0547">Nucleotide-binding</keyword>
<dbReference type="FunFam" id="3.40.1190.20:FF:000001">
    <property type="entry name" value="Phosphofructokinase"/>
    <property type="match status" value="1"/>
</dbReference>
<sequence length="309" mass="33218">MIYTVTLNPSIDYLVRVDNFKLGETNRAVDQYIVPGGKGINVSKVLDSFGIPTKLFGFTAGFTGTFIETELRQQGLDTAFVPVKGTTRINVKLKTESETEVNGMSPDISEADVESLQQQIASLASGDTLVLSGSLPGTLPPDAYYKLAAEAKANGVRTVVDTSGEPLRLALQAEPFLIKPNIAELEGLYNERAETIEEVIMLAEKAVQDGAENVLVSRGGQPALLVTADAVLTATIPNGTVKNSVGAGDSMVAGFLYSYEQHQDIEKALQYSTAFGSATAFSQNFVTRESMEQLLPEIQVTHFKKGEKT</sequence>
<dbReference type="GO" id="GO:0005829">
    <property type="term" value="C:cytosol"/>
    <property type="evidence" value="ECO:0007669"/>
    <property type="project" value="TreeGrafter"/>
</dbReference>
<evidence type="ECO:0000256" key="2">
    <source>
        <dbReference type="ARBA" id="ARBA00022679"/>
    </source>
</evidence>
<dbReference type="CDD" id="cd01164">
    <property type="entry name" value="FruK_PfkB_like"/>
    <property type="match status" value="1"/>
</dbReference>
<dbReference type="KEGG" id="ahal:FTX54_003585"/>
<organism evidence="10 11">
    <name type="scientific">Alkalicoccus halolimnae</name>
    <dbReference type="NCBI Taxonomy" id="1667239"/>
    <lineage>
        <taxon>Bacteria</taxon>
        <taxon>Bacillati</taxon>
        <taxon>Bacillota</taxon>
        <taxon>Bacilli</taxon>
        <taxon>Bacillales</taxon>
        <taxon>Bacillaceae</taxon>
        <taxon>Alkalicoccus</taxon>
    </lineage>
</organism>
<comment type="catalytic activity">
    <reaction evidence="7">
        <text>D-tagatofuranose 6-phosphate + ATP = D-tagatofuranose 1,6-bisphosphate + ADP + H(+)</text>
        <dbReference type="Rhea" id="RHEA:12420"/>
        <dbReference type="ChEBI" id="CHEBI:15378"/>
        <dbReference type="ChEBI" id="CHEBI:30616"/>
        <dbReference type="ChEBI" id="CHEBI:58694"/>
        <dbReference type="ChEBI" id="CHEBI:58695"/>
        <dbReference type="ChEBI" id="CHEBI:456216"/>
        <dbReference type="EC" id="2.7.1.144"/>
    </reaction>
</comment>
<gene>
    <name evidence="10" type="primary">pfkB</name>
    <name evidence="10" type="ORF">FTX54_003585</name>
</gene>
<comment type="pathway">
    <text evidence="7">Carbohydrate metabolism; D-tagatose 6-phosphate degradation; D-glyceraldehyde 3-phosphate and glycerone phosphate from D-tagatose 6-phosphate: step 1/2.</text>
</comment>
<dbReference type="OrthoDB" id="9801219at2"/>
<reference evidence="10 11" key="1">
    <citation type="submission" date="2024-01" db="EMBL/GenBank/DDBJ databases">
        <title>Complete Genome Sequence of Alkalicoccus halolimnae BZ-SZ-XJ29T, a Moderately Halophilic Bacterium Isolated from a Salt Lake.</title>
        <authorList>
            <person name="Zhao B."/>
        </authorList>
    </citation>
    <scope>NUCLEOTIDE SEQUENCE [LARGE SCALE GENOMIC DNA]</scope>
    <source>
        <strain evidence="10 11">BZ-SZ-XJ29</strain>
    </source>
</reference>
<comment type="catalytic activity">
    <reaction evidence="6 8">
        <text>beta-D-fructose 1-phosphate + ATP = beta-D-fructose 1,6-bisphosphate + ADP + H(+)</text>
        <dbReference type="Rhea" id="RHEA:14213"/>
        <dbReference type="ChEBI" id="CHEBI:15378"/>
        <dbReference type="ChEBI" id="CHEBI:30616"/>
        <dbReference type="ChEBI" id="CHEBI:32966"/>
        <dbReference type="ChEBI" id="CHEBI:138881"/>
        <dbReference type="ChEBI" id="CHEBI:456216"/>
        <dbReference type="EC" id="2.7.1.56"/>
    </reaction>
</comment>
<dbReference type="NCBIfam" id="TIGR03168">
    <property type="entry name" value="1-PFK"/>
    <property type="match status" value="1"/>
</dbReference>
<comment type="similarity">
    <text evidence="7">Belongs to the carbohydrate kinase PfkB family. LacC subfamily.</text>
</comment>
<dbReference type="Proteomes" id="UP000321816">
    <property type="component" value="Chromosome"/>
</dbReference>
<dbReference type="PIRSF" id="PIRSF000535">
    <property type="entry name" value="1PFK/6PFK/LacC"/>
    <property type="match status" value="1"/>
</dbReference>
<dbReference type="RefSeq" id="WP_147804413.1">
    <property type="nucleotide sequence ID" value="NZ_CP144914.1"/>
</dbReference>
<dbReference type="GO" id="GO:2001059">
    <property type="term" value="P:D-tagatose 6-phosphate catabolic process"/>
    <property type="evidence" value="ECO:0007669"/>
    <property type="project" value="UniProtKB-UniPathway"/>
</dbReference>
<keyword evidence="11" id="KW-1185">Reference proteome</keyword>
<evidence type="ECO:0000256" key="5">
    <source>
        <dbReference type="ARBA" id="ARBA00022840"/>
    </source>
</evidence>
<dbReference type="GO" id="GO:0005988">
    <property type="term" value="P:lactose metabolic process"/>
    <property type="evidence" value="ECO:0007669"/>
    <property type="project" value="UniProtKB-KW"/>
</dbReference>
<dbReference type="EMBL" id="CP144914">
    <property type="protein sequence ID" value="WWD80662.1"/>
    <property type="molecule type" value="Genomic_DNA"/>
</dbReference>
<dbReference type="InterPro" id="IPR002173">
    <property type="entry name" value="Carboh/pur_kinase_PfkB_CS"/>
</dbReference>
<dbReference type="GO" id="GO:0009024">
    <property type="term" value="F:tagatose-6-phosphate kinase activity"/>
    <property type="evidence" value="ECO:0007669"/>
    <property type="project" value="UniProtKB-EC"/>
</dbReference>
<dbReference type="InterPro" id="IPR029056">
    <property type="entry name" value="Ribokinase-like"/>
</dbReference>
<feature type="domain" description="Carbohydrate kinase PfkB" evidence="9">
    <location>
        <begin position="8"/>
        <end position="282"/>
    </location>
</feature>
<evidence type="ECO:0000256" key="4">
    <source>
        <dbReference type="ARBA" id="ARBA00022777"/>
    </source>
</evidence>
<dbReference type="Pfam" id="PF00294">
    <property type="entry name" value="PfkB"/>
    <property type="match status" value="1"/>
</dbReference>